<evidence type="ECO:0000256" key="1">
    <source>
        <dbReference type="ARBA" id="ARBA00022729"/>
    </source>
</evidence>
<dbReference type="Gene3D" id="2.50.20.10">
    <property type="entry name" value="Lipoprotein localisation LolA/LolB/LppX"/>
    <property type="match status" value="1"/>
</dbReference>
<feature type="compositionally biased region" description="Low complexity" evidence="2">
    <location>
        <begin position="259"/>
        <end position="270"/>
    </location>
</feature>
<dbReference type="SUPFAM" id="SSF89392">
    <property type="entry name" value="Prokaryotic lipoproteins and lipoprotein localization factors"/>
    <property type="match status" value="1"/>
</dbReference>
<accession>A0ABT8S3P8</accession>
<dbReference type="InterPro" id="IPR019207">
    <property type="entry name" value="DUF2092"/>
</dbReference>
<feature type="signal peptide" evidence="3">
    <location>
        <begin position="1"/>
        <end position="24"/>
    </location>
</feature>
<dbReference type="Proteomes" id="UP001169027">
    <property type="component" value="Unassembled WGS sequence"/>
</dbReference>
<evidence type="ECO:0000313" key="5">
    <source>
        <dbReference type="Proteomes" id="UP001169027"/>
    </source>
</evidence>
<comment type="caution">
    <text evidence="4">The sequence shown here is derived from an EMBL/GenBank/DDBJ whole genome shotgun (WGS) entry which is preliminary data.</text>
</comment>
<sequence length="280" mass="29539">MKQRPCIRAVLLAASLACVVGAQAQQARTDGPAQRTRVAPAAPQLEAKAMDLLRAMSGALTGASSMMFTAVASYETPTAIGPALVFSTISEVLVQRPDKLRVITSGDGKASEYYYDGKTFAAFAPSENLVAIAPAPPTLDAALEAAFKNAAIYFPFADVLGADPFKNLSEGLTKAFYVGDSRAVDGTTTDVIAVVSDELFMQIWIGADDKLPRRLRATYRGDPLLLRHQVDLSKWRLDPVVAADAFASVNAANARRIPLAAPHAAPASPKGKGGRPAKPS</sequence>
<dbReference type="Pfam" id="PF09865">
    <property type="entry name" value="DUF2092"/>
    <property type="match status" value="1"/>
</dbReference>
<gene>
    <name evidence="4" type="ORF">Q2T77_14720</name>
</gene>
<protein>
    <submittedName>
        <fullName evidence="4">DUF2092 domain-containing protein</fullName>
    </submittedName>
</protein>
<feature type="region of interest" description="Disordered" evidence="2">
    <location>
        <begin position="259"/>
        <end position="280"/>
    </location>
</feature>
<evidence type="ECO:0000256" key="2">
    <source>
        <dbReference type="SAM" id="MobiDB-lite"/>
    </source>
</evidence>
<keyword evidence="5" id="KW-1185">Reference proteome</keyword>
<organism evidence="4 5">
    <name type="scientific">Variovorax ginsengisoli</name>
    <dbReference type="NCBI Taxonomy" id="363844"/>
    <lineage>
        <taxon>Bacteria</taxon>
        <taxon>Pseudomonadati</taxon>
        <taxon>Pseudomonadota</taxon>
        <taxon>Betaproteobacteria</taxon>
        <taxon>Burkholderiales</taxon>
        <taxon>Comamonadaceae</taxon>
        <taxon>Variovorax</taxon>
    </lineage>
</organism>
<dbReference type="InterPro" id="IPR029046">
    <property type="entry name" value="LolA/LolB/LppX"/>
</dbReference>
<dbReference type="RefSeq" id="WP_301810284.1">
    <property type="nucleotide sequence ID" value="NZ_JAUJZH010000009.1"/>
</dbReference>
<reference evidence="4" key="1">
    <citation type="submission" date="2023-06" db="EMBL/GenBank/DDBJ databases">
        <authorList>
            <person name="Jiang Y."/>
            <person name="Liu Q."/>
        </authorList>
    </citation>
    <scope>NUCLEOTIDE SEQUENCE</scope>
    <source>
        <strain evidence="4">CGMCC 1.12090</strain>
    </source>
</reference>
<name>A0ABT8S3P8_9BURK</name>
<evidence type="ECO:0000256" key="3">
    <source>
        <dbReference type="SAM" id="SignalP"/>
    </source>
</evidence>
<proteinExistence type="predicted"/>
<feature type="chain" id="PRO_5047335314" evidence="3">
    <location>
        <begin position="25"/>
        <end position="280"/>
    </location>
</feature>
<keyword evidence="1 3" id="KW-0732">Signal</keyword>
<evidence type="ECO:0000313" key="4">
    <source>
        <dbReference type="EMBL" id="MDO1533547.1"/>
    </source>
</evidence>
<dbReference type="EMBL" id="JAUKVY010000009">
    <property type="protein sequence ID" value="MDO1533547.1"/>
    <property type="molecule type" value="Genomic_DNA"/>
</dbReference>